<organism evidence="2 3">
    <name type="scientific">Nocardioides aestuarii</name>
    <dbReference type="NCBI Taxonomy" id="252231"/>
    <lineage>
        <taxon>Bacteria</taxon>
        <taxon>Bacillati</taxon>
        <taxon>Actinomycetota</taxon>
        <taxon>Actinomycetes</taxon>
        <taxon>Propionibacteriales</taxon>
        <taxon>Nocardioidaceae</taxon>
        <taxon>Nocardioides</taxon>
    </lineage>
</organism>
<feature type="transmembrane region" description="Helical" evidence="1">
    <location>
        <begin position="25"/>
        <end position="52"/>
    </location>
</feature>
<protein>
    <recommendedName>
        <fullName evidence="4">DUF4333 domain-containing protein</fullName>
    </recommendedName>
</protein>
<dbReference type="EMBL" id="JBHUGD010000001">
    <property type="protein sequence ID" value="MFD1945531.1"/>
    <property type="molecule type" value="Genomic_DNA"/>
</dbReference>
<feature type="transmembrane region" description="Helical" evidence="1">
    <location>
        <begin position="148"/>
        <end position="176"/>
    </location>
</feature>
<sequence length="186" mass="19020">MTQPPPPAGYPGGPTSTQYRPKPRWWVIGGALLVLAPVVFVASLFTVLAPLFREDAVLAADGQPHQVSVAAGEERALFTPQGSSATCSMTDGGGADLRLQRVTGEFTVNEWLAVARFDTGDGDLTVTCDGGGMTGEVRIGQLPSGDTFVVGLLVGILVPIALGGAGLVVLIVTAVLTAGRPARPAA</sequence>
<evidence type="ECO:0000256" key="1">
    <source>
        <dbReference type="SAM" id="Phobius"/>
    </source>
</evidence>
<accession>A0ABW4TI54</accession>
<evidence type="ECO:0000313" key="3">
    <source>
        <dbReference type="Proteomes" id="UP001597351"/>
    </source>
</evidence>
<evidence type="ECO:0000313" key="2">
    <source>
        <dbReference type="EMBL" id="MFD1945531.1"/>
    </source>
</evidence>
<comment type="caution">
    <text evidence="2">The sequence shown here is derived from an EMBL/GenBank/DDBJ whole genome shotgun (WGS) entry which is preliminary data.</text>
</comment>
<keyword evidence="1" id="KW-0472">Membrane</keyword>
<name>A0ABW4TI54_9ACTN</name>
<keyword evidence="1" id="KW-1133">Transmembrane helix</keyword>
<proteinExistence type="predicted"/>
<gene>
    <name evidence="2" type="ORF">ACFSDE_01915</name>
</gene>
<keyword evidence="3" id="KW-1185">Reference proteome</keyword>
<reference evidence="3" key="1">
    <citation type="journal article" date="2019" name="Int. J. Syst. Evol. Microbiol.">
        <title>The Global Catalogue of Microorganisms (GCM) 10K type strain sequencing project: providing services to taxonomists for standard genome sequencing and annotation.</title>
        <authorList>
            <consortium name="The Broad Institute Genomics Platform"/>
            <consortium name="The Broad Institute Genome Sequencing Center for Infectious Disease"/>
            <person name="Wu L."/>
            <person name="Ma J."/>
        </authorList>
    </citation>
    <scope>NUCLEOTIDE SEQUENCE [LARGE SCALE GENOMIC DNA]</scope>
    <source>
        <strain evidence="3">CGMCC 1.12477</strain>
    </source>
</reference>
<keyword evidence="1" id="KW-0812">Transmembrane</keyword>
<dbReference type="RefSeq" id="WP_343915569.1">
    <property type="nucleotide sequence ID" value="NZ_BAAAJT010000002.1"/>
</dbReference>
<dbReference type="Proteomes" id="UP001597351">
    <property type="component" value="Unassembled WGS sequence"/>
</dbReference>
<evidence type="ECO:0008006" key="4">
    <source>
        <dbReference type="Google" id="ProtNLM"/>
    </source>
</evidence>